<keyword evidence="2 6" id="KW-0812">Transmembrane</keyword>
<dbReference type="SUPFAM" id="SSF52540">
    <property type="entry name" value="P-loop containing nucleoside triphosphate hydrolases"/>
    <property type="match status" value="1"/>
</dbReference>
<accession>A0A9Q0MQ07</accession>
<gene>
    <name evidence="8" type="primary">yvfR</name>
    <name evidence="8" type="ORF">Bhyg_15591</name>
</gene>
<dbReference type="AlphaFoldDB" id="A0A9Q0MQ07"/>
<dbReference type="InterPro" id="IPR027417">
    <property type="entry name" value="P-loop_NTPase"/>
</dbReference>
<feature type="transmembrane region" description="Helical" evidence="6">
    <location>
        <begin position="663"/>
        <end position="688"/>
    </location>
</feature>
<evidence type="ECO:0000259" key="7">
    <source>
        <dbReference type="PROSITE" id="PS50893"/>
    </source>
</evidence>
<evidence type="ECO:0000256" key="4">
    <source>
        <dbReference type="ARBA" id="ARBA00023136"/>
    </source>
</evidence>
<dbReference type="EMBL" id="WJQU01001648">
    <property type="protein sequence ID" value="KAJ6633827.1"/>
    <property type="molecule type" value="Genomic_DNA"/>
</dbReference>
<dbReference type="GO" id="GO:0016020">
    <property type="term" value="C:membrane"/>
    <property type="evidence" value="ECO:0007669"/>
    <property type="project" value="UniProtKB-SubCell"/>
</dbReference>
<dbReference type="PROSITE" id="PS50893">
    <property type="entry name" value="ABC_TRANSPORTER_2"/>
    <property type="match status" value="1"/>
</dbReference>
<comment type="subcellular location">
    <subcellularLocation>
        <location evidence="1">Membrane</location>
        <topology evidence="1">Multi-pass membrane protein</topology>
    </subcellularLocation>
</comment>
<reference evidence="8" key="1">
    <citation type="submission" date="2022-07" db="EMBL/GenBank/DDBJ databases">
        <authorList>
            <person name="Trinca V."/>
            <person name="Uliana J.V.C."/>
            <person name="Torres T.T."/>
            <person name="Ward R.J."/>
            <person name="Monesi N."/>
        </authorList>
    </citation>
    <scope>NUCLEOTIDE SEQUENCE</scope>
    <source>
        <strain evidence="8">HSMRA1968</strain>
        <tissue evidence="8">Whole embryos</tissue>
    </source>
</reference>
<feature type="transmembrane region" description="Helical" evidence="6">
    <location>
        <begin position="788"/>
        <end position="808"/>
    </location>
</feature>
<evidence type="ECO:0000256" key="3">
    <source>
        <dbReference type="ARBA" id="ARBA00022989"/>
    </source>
</evidence>
<keyword evidence="3 6" id="KW-1133">Transmembrane helix</keyword>
<evidence type="ECO:0000256" key="6">
    <source>
        <dbReference type="SAM" id="Phobius"/>
    </source>
</evidence>
<protein>
    <submittedName>
        <fullName evidence="8">ABC transporter ATP-binding protein YvfR</fullName>
    </submittedName>
</protein>
<evidence type="ECO:0000313" key="8">
    <source>
        <dbReference type="EMBL" id="KAJ6633827.1"/>
    </source>
</evidence>
<dbReference type="GO" id="GO:0005524">
    <property type="term" value="F:ATP binding"/>
    <property type="evidence" value="ECO:0007669"/>
    <property type="project" value="UniProtKB-KW"/>
</dbReference>
<dbReference type="Gene3D" id="3.40.50.300">
    <property type="entry name" value="P-loop containing nucleotide triphosphate hydrolases"/>
    <property type="match status" value="1"/>
</dbReference>
<feature type="domain" description="ABC transporter" evidence="7">
    <location>
        <begin position="108"/>
        <end position="336"/>
    </location>
</feature>
<sequence length="813" mass="92669">MKDYINDFLFIDFFRSIKHQISSEPGSRRRDSPIHGRKGSSPKKSKETSSYHYTSTCSLAAIRNHHLAVLPRETQFKRFPIQIEGGTMSKMNSKNIFVPQFEEREVAIRVVDLYKRYRNVYQSKTVLNGFNLVCQAGIMYILYGARKSGKTAVVKSILKMESFSRGAVAIFNKSVKQALGTIGYMPQEVGLDPFLSVIETITYFASLQKLDPFECFKDFRSLQSPMTVCEYCTLVIDLKEEQKRVLSFFLAIMSSPKLVILDQPLAGCDPLYRHFFWQKLRSMVNEGTTVFMTCSDEIDVKYADVFAYLRDGQIIVEDSTEDLMKRYNMTNFNDLVLAITIAQVKQFAFEEEAKKNELDKKVSITSGGFSLTHFTLNDSEEVTPRETIMLSGSFSESFIMDKRIPSSLNEIMSQLWILAKWQLVVSLRQLFKIILHFLLPTLCVLFYGYAVGNNMSEVDLGIVFCGNQADCFKIDPPALCHFEQRISKKYLTKKYYNSYEEAYDDGKKGELNAILLLNIASNVTAEEYEEHGCKSSALNTTNIVLELLSSSKLVRTHIVDQLSRAYSLDESVDDPIISQHSRQKIRFEKCLSECEATAFVTKLNYHKSDKYESDVMNLMWGAIATITHFSGALLGALPLCIQNQNGVIDRMKIMEVTHMQLQLVHWCTRTFFILVQNLLLLISAIAFLEIDFFSYGFFCGWFTVALQSLCGFSFGILLFGIIKRQVPIILSLIVIEIVIASLSGFLWSYHGLSQFFQKLTIVLPHHAVSKLLFNVIVQGVSVIHNNNWIGILSPLFWMISSFGIYCVLIETNK</sequence>
<keyword evidence="4 6" id="KW-0472">Membrane</keyword>
<keyword evidence="8" id="KW-0547">Nucleotide-binding</keyword>
<dbReference type="OrthoDB" id="10255969at2759"/>
<name>A0A9Q0MQ07_9DIPT</name>
<dbReference type="PANTHER" id="PTHR43038:SF3">
    <property type="entry name" value="ABC TRANSPORTER G FAMILY MEMBER 20 ISOFORM X1"/>
    <property type="match status" value="1"/>
</dbReference>
<dbReference type="Pfam" id="PF00005">
    <property type="entry name" value="ABC_tran"/>
    <property type="match status" value="1"/>
</dbReference>
<dbReference type="InterPro" id="IPR013525">
    <property type="entry name" value="ABC2_TM"/>
</dbReference>
<feature type="transmembrane region" description="Helical" evidence="6">
    <location>
        <begin position="618"/>
        <end position="642"/>
    </location>
</feature>
<evidence type="ECO:0000256" key="2">
    <source>
        <dbReference type="ARBA" id="ARBA00022692"/>
    </source>
</evidence>
<dbReference type="Pfam" id="PF12698">
    <property type="entry name" value="ABC2_membrane_3"/>
    <property type="match status" value="1"/>
</dbReference>
<evidence type="ECO:0000256" key="1">
    <source>
        <dbReference type="ARBA" id="ARBA00004141"/>
    </source>
</evidence>
<dbReference type="GO" id="GO:0140359">
    <property type="term" value="F:ABC-type transporter activity"/>
    <property type="evidence" value="ECO:0007669"/>
    <property type="project" value="InterPro"/>
</dbReference>
<organism evidence="8 9">
    <name type="scientific">Pseudolycoriella hygida</name>
    <dbReference type="NCBI Taxonomy" id="35572"/>
    <lineage>
        <taxon>Eukaryota</taxon>
        <taxon>Metazoa</taxon>
        <taxon>Ecdysozoa</taxon>
        <taxon>Arthropoda</taxon>
        <taxon>Hexapoda</taxon>
        <taxon>Insecta</taxon>
        <taxon>Pterygota</taxon>
        <taxon>Neoptera</taxon>
        <taxon>Endopterygota</taxon>
        <taxon>Diptera</taxon>
        <taxon>Nematocera</taxon>
        <taxon>Sciaroidea</taxon>
        <taxon>Sciaridae</taxon>
        <taxon>Pseudolycoriella</taxon>
    </lineage>
</organism>
<evidence type="ECO:0000313" key="9">
    <source>
        <dbReference type="Proteomes" id="UP001151699"/>
    </source>
</evidence>
<comment type="caution">
    <text evidence="8">The sequence shown here is derived from an EMBL/GenBank/DDBJ whole genome shotgun (WGS) entry which is preliminary data.</text>
</comment>
<feature type="transmembrane region" description="Helical" evidence="6">
    <location>
        <begin position="728"/>
        <end position="749"/>
    </location>
</feature>
<keyword evidence="9" id="KW-1185">Reference proteome</keyword>
<dbReference type="PANTHER" id="PTHR43038">
    <property type="entry name" value="ATP-BINDING CASSETTE, SUB-FAMILY H, MEMBER 1"/>
    <property type="match status" value="1"/>
</dbReference>
<evidence type="ECO:0000256" key="5">
    <source>
        <dbReference type="SAM" id="MobiDB-lite"/>
    </source>
</evidence>
<feature type="transmembrane region" description="Helical" evidence="6">
    <location>
        <begin position="694"/>
        <end position="721"/>
    </location>
</feature>
<proteinExistence type="predicted"/>
<feature type="region of interest" description="Disordered" evidence="5">
    <location>
        <begin position="22"/>
        <end position="50"/>
    </location>
</feature>
<dbReference type="InterPro" id="IPR003439">
    <property type="entry name" value="ABC_transporter-like_ATP-bd"/>
</dbReference>
<dbReference type="GO" id="GO:0016887">
    <property type="term" value="F:ATP hydrolysis activity"/>
    <property type="evidence" value="ECO:0007669"/>
    <property type="project" value="InterPro"/>
</dbReference>
<keyword evidence="8" id="KW-0067">ATP-binding</keyword>
<dbReference type="Proteomes" id="UP001151699">
    <property type="component" value="Unassembled WGS sequence"/>
</dbReference>